<dbReference type="Pfam" id="PF02767">
    <property type="entry name" value="DNA_pol3_beta_2"/>
    <property type="match status" value="1"/>
</dbReference>
<dbReference type="GO" id="GO:0008408">
    <property type="term" value="F:3'-5' exonuclease activity"/>
    <property type="evidence" value="ECO:0007669"/>
    <property type="project" value="InterPro"/>
</dbReference>
<dbReference type="GO" id="GO:0005737">
    <property type="term" value="C:cytoplasm"/>
    <property type="evidence" value="ECO:0007669"/>
    <property type="project" value="UniProtKB-SubCell"/>
</dbReference>
<comment type="caution">
    <text evidence="14">The sequence shown here is derived from an EMBL/GenBank/DDBJ whole genome shotgun (WGS) entry which is preliminary data.</text>
</comment>
<evidence type="ECO:0000256" key="4">
    <source>
        <dbReference type="ARBA" id="ARBA00022490"/>
    </source>
</evidence>
<dbReference type="InterPro" id="IPR022637">
    <property type="entry name" value="DNA_polIII_beta_cen"/>
</dbReference>
<accession>A0A511ZCK8</accession>
<evidence type="ECO:0000313" key="15">
    <source>
        <dbReference type="Proteomes" id="UP000321901"/>
    </source>
</evidence>
<comment type="subunit">
    <text evidence="10">Forms a ring-shaped head-to-tail homodimer around DNA.</text>
</comment>
<evidence type="ECO:0000259" key="11">
    <source>
        <dbReference type="Pfam" id="PF00712"/>
    </source>
</evidence>
<dbReference type="SUPFAM" id="SSF55979">
    <property type="entry name" value="DNA clamp"/>
    <property type="match status" value="3"/>
</dbReference>
<feature type="domain" description="DNA polymerase III beta sliding clamp C-terminal" evidence="13">
    <location>
        <begin position="252"/>
        <end position="375"/>
    </location>
</feature>
<evidence type="ECO:0000256" key="8">
    <source>
        <dbReference type="ARBA" id="ARBA00022932"/>
    </source>
</evidence>
<dbReference type="GO" id="GO:0003887">
    <property type="term" value="F:DNA-directed DNA polymerase activity"/>
    <property type="evidence" value="ECO:0007669"/>
    <property type="project" value="UniProtKB-UniRule"/>
</dbReference>
<dbReference type="EMBL" id="BJYL01000063">
    <property type="protein sequence ID" value="GEN85173.1"/>
    <property type="molecule type" value="Genomic_DNA"/>
</dbReference>
<name>A0A511ZCK8_9BACL</name>
<dbReference type="Proteomes" id="UP000321901">
    <property type="component" value="Unassembled WGS sequence"/>
</dbReference>
<keyword evidence="4 10" id="KW-0963">Cytoplasm</keyword>
<keyword evidence="15" id="KW-1185">Reference proteome</keyword>
<protein>
    <recommendedName>
        <fullName evidence="3 10">Beta sliding clamp</fullName>
    </recommendedName>
</protein>
<evidence type="ECO:0000256" key="5">
    <source>
        <dbReference type="ARBA" id="ARBA00022679"/>
    </source>
</evidence>
<feature type="domain" description="DNA polymerase III beta sliding clamp central" evidence="12">
    <location>
        <begin position="136"/>
        <end position="249"/>
    </location>
</feature>
<evidence type="ECO:0000256" key="6">
    <source>
        <dbReference type="ARBA" id="ARBA00022695"/>
    </source>
</evidence>
<dbReference type="PANTHER" id="PTHR30478:SF0">
    <property type="entry name" value="BETA SLIDING CLAMP"/>
    <property type="match status" value="1"/>
</dbReference>
<feature type="domain" description="DNA polymerase III beta sliding clamp N-terminal" evidence="11">
    <location>
        <begin position="1"/>
        <end position="126"/>
    </location>
</feature>
<evidence type="ECO:0000256" key="9">
    <source>
        <dbReference type="ARBA" id="ARBA00023125"/>
    </source>
</evidence>
<dbReference type="GO" id="GO:0009360">
    <property type="term" value="C:DNA polymerase III complex"/>
    <property type="evidence" value="ECO:0007669"/>
    <property type="project" value="InterPro"/>
</dbReference>
<dbReference type="Pfam" id="PF02768">
    <property type="entry name" value="DNA_pol3_beta_3"/>
    <property type="match status" value="1"/>
</dbReference>
<dbReference type="PANTHER" id="PTHR30478">
    <property type="entry name" value="DNA POLYMERASE III SUBUNIT BETA"/>
    <property type="match status" value="1"/>
</dbReference>
<evidence type="ECO:0000256" key="3">
    <source>
        <dbReference type="ARBA" id="ARBA00021035"/>
    </source>
</evidence>
<evidence type="ECO:0000259" key="12">
    <source>
        <dbReference type="Pfam" id="PF02767"/>
    </source>
</evidence>
<sequence length="376" mass="41709">MKFTIKNSLFTAIVSELHKICSTKSLLPILSGIKIEANKDSLILTGGNSDLFIEKRIPLHINGETVVEVQEVGNVVVLSRHFVTLLKKLPDEIEISSDDMQKVLIKSGNIVTRMNGLRAVDYPKLPEIKIIHSVEVDFASLTEVIKQTIFAVSKSEAKPILTGLKMEFIKNKLICTATDSHRLSCRELKITFLEEAHSVVVPSKSLAELVHLKGSGSATVHISIADNMIVFSAENTILYSVLIEGKYPNTQTLIPTDFVTRITMNTKELIAGIDRACVFSEEWKHNNVQLTMIDNSILKITTNSAGVGTIEERQRISKVEGLPAIDMTFDGRFFLEALKGIQQEEVTISFCGVMKPAVIRPESDVSYMQLISPLRT</sequence>
<keyword evidence="8 10" id="KW-0239">DNA-directed DNA polymerase</keyword>
<evidence type="ECO:0000256" key="10">
    <source>
        <dbReference type="PIRNR" id="PIRNR000804"/>
    </source>
</evidence>
<dbReference type="PIRSF" id="PIRSF000804">
    <property type="entry name" value="DNA_pol_III_b"/>
    <property type="match status" value="1"/>
</dbReference>
<proteinExistence type="inferred from homology"/>
<dbReference type="GO" id="GO:0006271">
    <property type="term" value="P:DNA strand elongation involved in DNA replication"/>
    <property type="evidence" value="ECO:0007669"/>
    <property type="project" value="TreeGrafter"/>
</dbReference>
<comment type="function">
    <text evidence="10">Confers DNA tethering and processivity to DNA polymerases and other proteins. Acts as a clamp, forming a ring around DNA (a reaction catalyzed by the clamp-loading complex) which diffuses in an ATP-independent manner freely and bidirectionally along dsDNA. Initially characterized for its ability to contact the catalytic subunit of DNA polymerase III (Pol III), a complex, multichain enzyme responsible for most of the replicative synthesis in bacteria; Pol III exhibits 3'-5' exonuclease proofreading activity. The beta chain is required for initiation of replication as well as for processivity of DNA replication.</text>
</comment>
<dbReference type="AlphaFoldDB" id="A0A511ZCK8"/>
<dbReference type="Gene3D" id="3.70.10.10">
    <property type="match status" value="1"/>
</dbReference>
<dbReference type="Gene3D" id="3.10.150.10">
    <property type="entry name" value="DNA Polymerase III, subunit A, domain 2"/>
    <property type="match status" value="1"/>
</dbReference>
<dbReference type="NCBIfam" id="TIGR00663">
    <property type="entry name" value="dnan"/>
    <property type="match status" value="1"/>
</dbReference>
<evidence type="ECO:0000259" key="13">
    <source>
        <dbReference type="Pfam" id="PF02768"/>
    </source>
</evidence>
<dbReference type="CDD" id="cd00140">
    <property type="entry name" value="beta_clamp"/>
    <property type="match status" value="1"/>
</dbReference>
<organism evidence="14 15">
    <name type="scientific">Sporosarcina luteola</name>
    <dbReference type="NCBI Taxonomy" id="582850"/>
    <lineage>
        <taxon>Bacteria</taxon>
        <taxon>Bacillati</taxon>
        <taxon>Bacillota</taxon>
        <taxon>Bacilli</taxon>
        <taxon>Bacillales</taxon>
        <taxon>Caryophanaceae</taxon>
        <taxon>Sporosarcina</taxon>
    </lineage>
</organism>
<dbReference type="Pfam" id="PF00712">
    <property type="entry name" value="DNA_pol3_beta"/>
    <property type="match status" value="1"/>
</dbReference>
<evidence type="ECO:0000256" key="7">
    <source>
        <dbReference type="ARBA" id="ARBA00022705"/>
    </source>
</evidence>
<dbReference type="InterPro" id="IPR001001">
    <property type="entry name" value="DNA_polIII_beta"/>
</dbReference>
<gene>
    <name evidence="14" type="ORF">SLU01_34850</name>
</gene>
<dbReference type="InterPro" id="IPR022634">
    <property type="entry name" value="DNA_polIII_beta_N"/>
</dbReference>
<dbReference type="RefSeq" id="WP_147060714.1">
    <property type="nucleotide sequence ID" value="NZ_BJYL01000063.1"/>
</dbReference>
<comment type="subcellular location">
    <subcellularLocation>
        <location evidence="1 10">Cytoplasm</location>
    </subcellularLocation>
</comment>
<keyword evidence="7 10" id="KW-0235">DNA replication</keyword>
<comment type="similarity">
    <text evidence="2 10">Belongs to the beta sliding clamp family.</text>
</comment>
<reference evidence="14 15" key="1">
    <citation type="submission" date="2019-07" db="EMBL/GenBank/DDBJ databases">
        <title>Whole genome shotgun sequence of Sporosarcina luteola NBRC 105378.</title>
        <authorList>
            <person name="Hosoyama A."/>
            <person name="Uohara A."/>
            <person name="Ohji S."/>
            <person name="Ichikawa N."/>
        </authorList>
    </citation>
    <scope>NUCLEOTIDE SEQUENCE [LARGE SCALE GENOMIC DNA]</scope>
    <source>
        <strain evidence="14 15">NBRC 105378</strain>
    </source>
</reference>
<dbReference type="SMART" id="SM00480">
    <property type="entry name" value="POL3Bc"/>
    <property type="match status" value="1"/>
</dbReference>
<dbReference type="GO" id="GO:0003677">
    <property type="term" value="F:DNA binding"/>
    <property type="evidence" value="ECO:0007669"/>
    <property type="project" value="UniProtKB-UniRule"/>
</dbReference>
<dbReference type="OrthoDB" id="8421503at2"/>
<keyword evidence="6 10" id="KW-0548">Nucleotidyltransferase</keyword>
<evidence type="ECO:0000313" key="14">
    <source>
        <dbReference type="EMBL" id="GEN85173.1"/>
    </source>
</evidence>
<evidence type="ECO:0000256" key="2">
    <source>
        <dbReference type="ARBA" id="ARBA00010752"/>
    </source>
</evidence>
<keyword evidence="9" id="KW-0238">DNA-binding</keyword>
<keyword evidence="5 10" id="KW-0808">Transferase</keyword>
<dbReference type="InterPro" id="IPR046938">
    <property type="entry name" value="DNA_clamp_sf"/>
</dbReference>
<evidence type="ECO:0000256" key="1">
    <source>
        <dbReference type="ARBA" id="ARBA00004496"/>
    </source>
</evidence>
<dbReference type="InterPro" id="IPR022635">
    <property type="entry name" value="DNA_polIII_beta_C"/>
</dbReference>